<accession>A0A158GPN9</accession>
<evidence type="ECO:0000313" key="3">
    <source>
        <dbReference type="Proteomes" id="UP000054717"/>
    </source>
</evidence>
<reference evidence="2" key="1">
    <citation type="submission" date="2016-01" db="EMBL/GenBank/DDBJ databases">
        <authorList>
            <person name="Peeters Charlotte."/>
        </authorList>
    </citation>
    <scope>NUCLEOTIDE SEQUENCE</scope>
    <source>
        <strain evidence="2">LMG 22936</strain>
    </source>
</reference>
<dbReference type="InterPro" id="IPR028098">
    <property type="entry name" value="Glyco_trans_4-like_N"/>
</dbReference>
<keyword evidence="3" id="KW-1185">Reference proteome</keyword>
<dbReference type="SUPFAM" id="SSF53756">
    <property type="entry name" value="UDP-Glycosyltransferase/glycogen phosphorylase"/>
    <property type="match status" value="1"/>
</dbReference>
<protein>
    <submittedName>
        <fullName evidence="2">Glycosyl transferase, group 1</fullName>
    </submittedName>
</protein>
<evidence type="ECO:0000313" key="2">
    <source>
        <dbReference type="EMBL" id="SAL34094.1"/>
    </source>
</evidence>
<dbReference type="CDD" id="cd03823">
    <property type="entry name" value="GT4_ExpE7-like"/>
    <property type="match status" value="1"/>
</dbReference>
<organism evidence="2 3">
    <name type="scientific">Caballeronia telluris</name>
    <dbReference type="NCBI Taxonomy" id="326475"/>
    <lineage>
        <taxon>Bacteria</taxon>
        <taxon>Pseudomonadati</taxon>
        <taxon>Pseudomonadota</taxon>
        <taxon>Betaproteobacteria</taxon>
        <taxon>Burkholderiales</taxon>
        <taxon>Burkholderiaceae</taxon>
        <taxon>Caballeronia</taxon>
    </lineage>
</organism>
<gene>
    <name evidence="2" type="ORF">AWB66_01869</name>
</gene>
<proteinExistence type="predicted"/>
<dbReference type="STRING" id="326475.AWB66_01869"/>
<dbReference type="EMBL" id="FCNZ02000005">
    <property type="protein sequence ID" value="SAL34094.1"/>
    <property type="molecule type" value="Genomic_DNA"/>
</dbReference>
<dbReference type="Gene3D" id="3.40.50.2000">
    <property type="entry name" value="Glycogen Phosphorylase B"/>
    <property type="match status" value="2"/>
</dbReference>
<keyword evidence="2" id="KW-0808">Transferase</keyword>
<dbReference type="InterPro" id="IPR050194">
    <property type="entry name" value="Glycosyltransferase_grp1"/>
</dbReference>
<feature type="domain" description="Glycosyltransferase subfamily 4-like N-terminal" evidence="1">
    <location>
        <begin position="15"/>
        <end position="206"/>
    </location>
</feature>
<dbReference type="RefSeq" id="WP_087629987.1">
    <property type="nucleotide sequence ID" value="NZ_FCNZ02000005.1"/>
</dbReference>
<dbReference type="AlphaFoldDB" id="A0A158GPN9"/>
<dbReference type="PANTHER" id="PTHR45947:SF13">
    <property type="entry name" value="TRANSFERASE"/>
    <property type="match status" value="1"/>
</dbReference>
<dbReference type="Pfam" id="PF13439">
    <property type="entry name" value="Glyco_transf_4"/>
    <property type="match status" value="1"/>
</dbReference>
<name>A0A158GPN9_9BURK</name>
<dbReference type="Proteomes" id="UP000054717">
    <property type="component" value="Unassembled WGS sequence"/>
</dbReference>
<dbReference type="GO" id="GO:0016757">
    <property type="term" value="F:glycosyltransferase activity"/>
    <property type="evidence" value="ECO:0007669"/>
    <property type="project" value="UniProtKB-ARBA"/>
</dbReference>
<dbReference type="Pfam" id="PF13692">
    <property type="entry name" value="Glyco_trans_1_4"/>
    <property type="match status" value="1"/>
</dbReference>
<dbReference type="PANTHER" id="PTHR45947">
    <property type="entry name" value="SULFOQUINOVOSYL TRANSFERASE SQD2"/>
    <property type="match status" value="1"/>
</dbReference>
<evidence type="ECO:0000259" key="1">
    <source>
        <dbReference type="Pfam" id="PF13439"/>
    </source>
</evidence>
<sequence length="400" mass="43863">MKILIANTLYHPDSVGGAEVSTRILAEGLAQAGMEVCVVCATGTGADRLSELNGVKVYHLRSVNLYWPHQPKNHSRVAKLMWHAIDLHNVVMARKLRAIIAREKPDVINTSNLSCLSIDIWRVARNAGVPIVHTARDYYLMCPGSTMFSHEKACKRQCGVCAFYAGPKKAASARVDVAVGVSQFVLQKHLDNGFFAGASRTAVINNCYVPLGDAPPAQRARRYGGGPVRLGLLGRVSPEKGLEIVLDQLLGDNTIDWTLAIGGTGDREYMESLQNKYRDPRVEFLGRVKAAEFLNAIDILLVPSIWNEPFGRVTVEAYSHGVPVVGANTGGIPEVIEPDSHLIFDIEKPHTVIEKIRDAIELLKCSSVHDRLLNHAKSFSPATMVDAYIDVYQSAMKKAM</sequence>
<comment type="caution">
    <text evidence="2">The sequence shown here is derived from an EMBL/GenBank/DDBJ whole genome shotgun (WGS) entry which is preliminary data.</text>
</comment>